<dbReference type="GO" id="GO:0006313">
    <property type="term" value="P:DNA transposition"/>
    <property type="evidence" value="ECO:0007669"/>
    <property type="project" value="InterPro"/>
</dbReference>
<dbReference type="Pfam" id="PF13700">
    <property type="entry name" value="DUF4158"/>
    <property type="match status" value="1"/>
</dbReference>
<evidence type="ECO:0000256" key="5">
    <source>
        <dbReference type="SAM" id="MobiDB-lite"/>
    </source>
</evidence>
<dbReference type="EMBL" id="CU928163">
    <property type="protein sequence ID" value="CAR15923.1"/>
    <property type="molecule type" value="Genomic_DNA"/>
</dbReference>
<dbReference type="InterPro" id="IPR002513">
    <property type="entry name" value="Tn3_Tnp_DDE_dom"/>
</dbReference>
<reference evidence="9" key="1">
    <citation type="journal article" date="2009" name="PLoS Genet.">
        <title>Organised genome dynamics in the Escherichia coli species results in highly diverse adaptive paths.</title>
        <authorList>
            <person name="Touchon M."/>
            <person name="Hoede C."/>
            <person name="Tenaillon O."/>
            <person name="Barbe V."/>
            <person name="Baeriswyl S."/>
            <person name="Bidet P."/>
            <person name="Bingen E."/>
            <person name="Bonacorsi S."/>
            <person name="Bouchier C."/>
            <person name="Bouvet O."/>
            <person name="Calteau A."/>
            <person name="Chiapello H."/>
            <person name="Clermont O."/>
            <person name="Cruveiller S."/>
            <person name="Danchin A."/>
            <person name="Diard M."/>
            <person name="Dossat C."/>
            <person name="Karoui M.E."/>
            <person name="Frapy E."/>
            <person name="Garry L."/>
            <person name="Ghigo J.M."/>
            <person name="Gilles A.M."/>
            <person name="Johnson J."/>
            <person name="Le Bouguenec C."/>
            <person name="Lescat M."/>
            <person name="Mangenot S."/>
            <person name="Martinez-Jehanne V."/>
            <person name="Matic I."/>
            <person name="Nassif X."/>
            <person name="Oztas S."/>
            <person name="Petit M.A."/>
            <person name="Pichon C."/>
            <person name="Rouy Z."/>
            <person name="Ruf C.S."/>
            <person name="Schneider D."/>
            <person name="Tourret J."/>
            <person name="Vacherie B."/>
            <person name="Vallenet D."/>
            <person name="Medigue C."/>
            <person name="Rocha E.P.C."/>
            <person name="Denamur E."/>
        </authorList>
    </citation>
    <scope>NUCLEOTIDE SEQUENCE [LARGE SCALE GENOMIC DNA]</scope>
    <source>
        <strain evidence="9">UMN026 / ExPEC</strain>
    </source>
</reference>
<dbReference type="PATRIC" id="fig|585056.7.peg.4977"/>
<dbReference type="GO" id="GO:0003677">
    <property type="term" value="F:DNA binding"/>
    <property type="evidence" value="ECO:0007669"/>
    <property type="project" value="UniProtKB-KW"/>
</dbReference>
<feature type="compositionally biased region" description="Polar residues" evidence="5">
    <location>
        <begin position="674"/>
        <end position="695"/>
    </location>
</feature>
<dbReference type="STRING" id="585056.ECUMN_4811"/>
<evidence type="ECO:0000256" key="3">
    <source>
        <dbReference type="ARBA" id="ARBA00023125"/>
    </source>
</evidence>
<sequence>MPRRSILSAAERESLLALPDSKDDLIRHYTFNDTDLSIIRQRRGPANRLGFAVQLCYLRFPGVILGVDELPFPPLLKLVADQLKVGVESWNEYGQREQTRREHLSELQTVFGFRPFTMSHYRQAVQMLTELAMQTDKGIVLASALIGHLRRQSVILPALNAVERASAEAITRANRRIYDALAEPLADAHRRRLDDLLKRRDNGKTTWLAWLRQSPAKPNSRHMLEHIERLKAWQALDLPTGIERLVHQNRLLKIAREGGQMTPADLAKFEPQRRYATLVALATEGMATVTDEIIDLHDRILGKLFNAAKNKHQQQFQASGKAINAKVRLYGRIGQALIDAKQSGRDAFAAIEAVMSWDSFAESVTEAQKLAQPDDFDFLHRIGESYATLRRYAPEFLAVLKLRAAPAAKNVLDAIEVLRGMNTDNARKLPADAPTGFIKPRWQKLVMTDAGIDRRYYELCALSELKNSLRSGDIWVQGSRQFKDFEDYLVPPEKFTSLKQSSELPLAVATDCEQYLHERLTLLEAQLATVNRMAAANDLPDAIITESGLKITPLDAAVPDTAQALIDQTAMVLPHVKITELLLEVDEWTGFTRHFTHLKSGDLAKDKNLLLTTILADAINLGLTKMAESCPGTTYAKLAWLQAWHTRDETYSTALAELVNAQFRHPFAGHWGDGTTSSSDGQNFRTASKAKSTGHINPKYGSSPGRTFYTHISDQYAPFHTKVVNVGLRDSTYVLDGLLYHESDLRIEEHYTDTAGFTDHVFALMHLLGFRFAPRIRDLGDTKLYIPKGDAAYDALKPMIGGTLNIKHVRAHWDEILRLATSIKQGTVTASLMLRKLGSYPRQNGLAVALRELGRIERTLFILDWLQSVELRRRVHAGLNKGEARNALARAVFFNRLGEIRDRSFEQQRYRASGLNLVTAAIVLWNTVYLERAAHALRGNGHAVDDSLLQYLSPLGWEHINLTGDYLWRSSAKIGAGKFRPLRPLQPAWHCCKVSDEAAFCLIQRPYISKTLLTRRISPRGSP</sequence>
<feature type="domain" description="DUF4158" evidence="7">
    <location>
        <begin position="6"/>
        <end position="169"/>
    </location>
</feature>
<evidence type="ECO:0000313" key="9">
    <source>
        <dbReference type="Proteomes" id="UP000007097"/>
    </source>
</evidence>
<evidence type="ECO:0000259" key="7">
    <source>
        <dbReference type="Pfam" id="PF13700"/>
    </source>
</evidence>
<name>B7NGL1_ECOLU</name>
<feature type="domain" description="Tn3 transposase DDE" evidence="6">
    <location>
        <begin position="580"/>
        <end position="966"/>
    </location>
</feature>
<dbReference type="Pfam" id="PF01526">
    <property type="entry name" value="DDE_Tnp_Tn3"/>
    <property type="match status" value="1"/>
</dbReference>
<dbReference type="KEGG" id="eum:ECUMN_4811"/>
<keyword evidence="4" id="KW-0233">DNA recombination</keyword>
<evidence type="ECO:0000259" key="6">
    <source>
        <dbReference type="Pfam" id="PF01526"/>
    </source>
</evidence>
<dbReference type="Proteomes" id="UP000007097">
    <property type="component" value="Chromosome"/>
</dbReference>
<accession>B7NGL1</accession>
<feature type="region of interest" description="Disordered" evidence="5">
    <location>
        <begin position="673"/>
        <end position="696"/>
    </location>
</feature>
<dbReference type="AlphaFoldDB" id="B7NGL1"/>
<evidence type="ECO:0000256" key="2">
    <source>
        <dbReference type="ARBA" id="ARBA00022578"/>
    </source>
</evidence>
<organism evidence="8 9">
    <name type="scientific">Escherichia coli O17:K52:H18 (strain UMN026 / ExPEC)</name>
    <dbReference type="NCBI Taxonomy" id="585056"/>
    <lineage>
        <taxon>Bacteria</taxon>
        <taxon>Pseudomonadati</taxon>
        <taxon>Pseudomonadota</taxon>
        <taxon>Gammaproteobacteria</taxon>
        <taxon>Enterobacterales</taxon>
        <taxon>Enterobacteriaceae</taxon>
        <taxon>Escherichia</taxon>
    </lineage>
</organism>
<dbReference type="InterPro" id="IPR025296">
    <property type="entry name" value="DUF4158"/>
</dbReference>
<proteinExistence type="inferred from homology"/>
<comment type="similarity">
    <text evidence="1">Belongs to the transposase 7 family.</text>
</comment>
<keyword evidence="2" id="KW-0815">Transposition</keyword>
<dbReference type="InterPro" id="IPR047653">
    <property type="entry name" value="Tn3-like_transpos"/>
</dbReference>
<dbReference type="HOGENOM" id="CLU_009098_1_0_6"/>
<evidence type="ECO:0000256" key="1">
    <source>
        <dbReference type="ARBA" id="ARBA00009402"/>
    </source>
</evidence>
<dbReference type="GO" id="GO:0004803">
    <property type="term" value="F:transposase activity"/>
    <property type="evidence" value="ECO:0007669"/>
    <property type="project" value="InterPro"/>
</dbReference>
<dbReference type="NCBIfam" id="NF033527">
    <property type="entry name" value="transpos_Tn3"/>
    <property type="match status" value="1"/>
</dbReference>
<evidence type="ECO:0000313" key="8">
    <source>
        <dbReference type="EMBL" id="CAR15923.1"/>
    </source>
</evidence>
<gene>
    <name evidence="8" type="ordered locus">ECUMN_4811</name>
</gene>
<keyword evidence="3" id="KW-0238">DNA-binding</keyword>
<protein>
    <submittedName>
        <fullName evidence="8">Transposase TnpA, Tn21</fullName>
    </submittedName>
</protein>
<evidence type="ECO:0000256" key="4">
    <source>
        <dbReference type="ARBA" id="ARBA00023172"/>
    </source>
</evidence>